<keyword evidence="4 7" id="KW-0560">Oxidoreductase</keyword>
<dbReference type="PANTHER" id="PTHR43750">
    <property type="entry name" value="UDP-GLUCOSE 6-DEHYDROGENASE TUAD"/>
    <property type="match status" value="1"/>
</dbReference>
<accession>A0ABQ3M5Z1</accession>
<dbReference type="InterPro" id="IPR028357">
    <property type="entry name" value="UDPglc_DH_bac"/>
</dbReference>
<comment type="catalytic activity">
    <reaction evidence="6 7">
        <text>UDP-alpha-D-glucose + 2 NAD(+) + H2O = UDP-alpha-D-glucuronate + 2 NADH + 3 H(+)</text>
        <dbReference type="Rhea" id="RHEA:23596"/>
        <dbReference type="ChEBI" id="CHEBI:15377"/>
        <dbReference type="ChEBI" id="CHEBI:15378"/>
        <dbReference type="ChEBI" id="CHEBI:57540"/>
        <dbReference type="ChEBI" id="CHEBI:57945"/>
        <dbReference type="ChEBI" id="CHEBI:58052"/>
        <dbReference type="ChEBI" id="CHEBI:58885"/>
        <dbReference type="EC" id="1.1.1.22"/>
    </reaction>
</comment>
<feature type="domain" description="UDP-glucose/GDP-mannose dehydrogenase C-terminal" evidence="8">
    <location>
        <begin position="324"/>
        <end position="425"/>
    </location>
</feature>
<evidence type="ECO:0000256" key="3">
    <source>
        <dbReference type="ARBA" id="ARBA00012954"/>
    </source>
</evidence>
<dbReference type="SUPFAM" id="SSF52413">
    <property type="entry name" value="UDP-glucose/GDP-mannose dehydrogenase C-terminal domain"/>
    <property type="match status" value="1"/>
</dbReference>
<evidence type="ECO:0000256" key="1">
    <source>
        <dbReference type="ARBA" id="ARBA00004701"/>
    </source>
</evidence>
<dbReference type="PANTHER" id="PTHR43750:SF3">
    <property type="entry name" value="UDP-GLUCOSE 6-DEHYDROGENASE TUAD"/>
    <property type="match status" value="1"/>
</dbReference>
<dbReference type="InterPro" id="IPR008927">
    <property type="entry name" value="6-PGluconate_DH-like_C_sf"/>
</dbReference>
<dbReference type="NCBIfam" id="TIGR03026">
    <property type="entry name" value="NDP-sugDHase"/>
    <property type="match status" value="1"/>
</dbReference>
<dbReference type="PIRSF" id="PIRSF500134">
    <property type="entry name" value="UDPglc_DH_bac"/>
    <property type="match status" value="1"/>
</dbReference>
<proteinExistence type="inferred from homology"/>
<dbReference type="Pfam" id="PF03721">
    <property type="entry name" value="UDPG_MGDP_dh_N"/>
    <property type="match status" value="1"/>
</dbReference>
<dbReference type="Proteomes" id="UP000635387">
    <property type="component" value="Unassembled WGS sequence"/>
</dbReference>
<evidence type="ECO:0000256" key="5">
    <source>
        <dbReference type="ARBA" id="ARBA00023027"/>
    </source>
</evidence>
<dbReference type="SUPFAM" id="SSF51735">
    <property type="entry name" value="NAD(P)-binding Rossmann-fold domains"/>
    <property type="match status" value="1"/>
</dbReference>
<evidence type="ECO:0000313" key="9">
    <source>
        <dbReference type="EMBL" id="GHH32222.1"/>
    </source>
</evidence>
<dbReference type="InterPro" id="IPR014027">
    <property type="entry name" value="UDP-Glc/GDP-Man_DH_C"/>
</dbReference>
<dbReference type="EMBL" id="BNAY01000010">
    <property type="protein sequence ID" value="GHH32222.1"/>
    <property type="molecule type" value="Genomic_DNA"/>
</dbReference>
<gene>
    <name evidence="9" type="ORF">GCM10017790_69010</name>
</gene>
<evidence type="ECO:0000313" key="10">
    <source>
        <dbReference type="Proteomes" id="UP000635387"/>
    </source>
</evidence>
<dbReference type="InterPro" id="IPR036291">
    <property type="entry name" value="NAD(P)-bd_dom_sf"/>
</dbReference>
<dbReference type="PIRSF" id="PIRSF000124">
    <property type="entry name" value="UDPglc_GDPman_dh"/>
    <property type="match status" value="1"/>
</dbReference>
<dbReference type="EC" id="1.1.1.22" evidence="3 7"/>
<protein>
    <recommendedName>
        <fullName evidence="3 7">UDP-glucose 6-dehydrogenase</fullName>
        <ecNumber evidence="3 7">1.1.1.22</ecNumber>
    </recommendedName>
</protein>
<dbReference type="InterPro" id="IPR036220">
    <property type="entry name" value="UDP-Glc/GDP-Man_DH_C_sf"/>
</dbReference>
<comment type="similarity">
    <text evidence="2 7">Belongs to the UDP-glucose/GDP-mannose dehydrogenase family.</text>
</comment>
<dbReference type="Pfam" id="PF03720">
    <property type="entry name" value="UDPG_MGDP_dh_C"/>
    <property type="match status" value="1"/>
</dbReference>
<dbReference type="InterPro" id="IPR014026">
    <property type="entry name" value="UDP-Glc/GDP-Man_DH_dimer"/>
</dbReference>
<dbReference type="SMART" id="SM00984">
    <property type="entry name" value="UDPG_MGDP_dh_C"/>
    <property type="match status" value="1"/>
</dbReference>
<dbReference type="InterPro" id="IPR001732">
    <property type="entry name" value="UDP-Glc/GDP-Man_DH_N"/>
</dbReference>
<comment type="pathway">
    <text evidence="1">Nucleotide-sugar biosynthesis; UDP-alpha-D-glucuronate biosynthesis; UDP-alpha-D-glucuronate from UDP-alpha-D-glucose: step 1/1.</text>
</comment>
<evidence type="ECO:0000259" key="8">
    <source>
        <dbReference type="SMART" id="SM00984"/>
    </source>
</evidence>
<dbReference type="Gene3D" id="1.20.5.100">
    <property type="entry name" value="Cytochrome c1, transmembrane anchor, C-terminal"/>
    <property type="match status" value="1"/>
</dbReference>
<evidence type="ECO:0000256" key="7">
    <source>
        <dbReference type="PIRNR" id="PIRNR000124"/>
    </source>
</evidence>
<evidence type="ECO:0000256" key="4">
    <source>
        <dbReference type="ARBA" id="ARBA00023002"/>
    </source>
</evidence>
<reference evidence="10" key="1">
    <citation type="journal article" date="2019" name="Int. J. Syst. Evol. Microbiol.">
        <title>The Global Catalogue of Microorganisms (GCM) 10K type strain sequencing project: providing services to taxonomists for standard genome sequencing and annotation.</title>
        <authorList>
            <consortium name="The Broad Institute Genomics Platform"/>
            <consortium name="The Broad Institute Genome Sequencing Center for Infectious Disease"/>
            <person name="Wu L."/>
            <person name="Ma J."/>
        </authorList>
    </citation>
    <scope>NUCLEOTIDE SEQUENCE [LARGE SCALE GENOMIC DNA]</scope>
    <source>
        <strain evidence="10">CGMCC 4.7683</strain>
    </source>
</reference>
<dbReference type="Pfam" id="PF00984">
    <property type="entry name" value="UDPG_MGDP_dh"/>
    <property type="match status" value="1"/>
</dbReference>
<evidence type="ECO:0000256" key="2">
    <source>
        <dbReference type="ARBA" id="ARBA00006601"/>
    </source>
</evidence>
<dbReference type="Gene3D" id="3.40.50.720">
    <property type="entry name" value="NAD(P)-binding Rossmann-like Domain"/>
    <property type="match status" value="2"/>
</dbReference>
<dbReference type="InterPro" id="IPR017476">
    <property type="entry name" value="UDP-Glc/GDP-Man"/>
</dbReference>
<comment type="caution">
    <text evidence="9">The sequence shown here is derived from an EMBL/GenBank/DDBJ whole genome shotgun (WGS) entry which is preliminary data.</text>
</comment>
<keyword evidence="10" id="KW-1185">Reference proteome</keyword>
<dbReference type="SUPFAM" id="SSF48179">
    <property type="entry name" value="6-phosphogluconate dehydrogenase C-terminal domain-like"/>
    <property type="match status" value="1"/>
</dbReference>
<dbReference type="RefSeq" id="WP_191258602.1">
    <property type="nucleotide sequence ID" value="NZ_BNAY01000010.1"/>
</dbReference>
<sequence length="444" mass="48011">MRITVLGTGYLGATHAACMAEMGFEVLGMDTDPEKISALSAGTPPFYEPGLEPLVRRHLRSGRLRFTSSYSEVEKFAAGALTLHFLCVGTPEKKTDRAADLRFLEEAIDRLAVVLRGPSLVVGKSTVPVGTAERLARRLNAHAPAGAHVELAWNPEFLREGFAIGDTLDPARLVFGVSSPRAESLLREVYRIPLGRGVPLVVTDLPTAELVKVSANAFLATKISFINAMAEVCESTGADVTHLARALAHDPRIGGQYLLPGLGFGGGCLPKDLRAFRVRAGELGIGHTLGFLREVDAVNLRRRRRMVDLTRERCGGSFRGKRVAVWGAAFKPGSDDIRDSPALSVAASIQLQGAEVTVYDPKAADNAYKSFPNLTFASSALEAAIGADVLLHLTEWQEFRELDPAVIGAVVTTRQVVDGRNTLDARRWQEAGWSFHALGRPARR</sequence>
<name>A0ABQ3M5Z1_9PSEU</name>
<keyword evidence="5 7" id="KW-0520">NAD</keyword>
<evidence type="ECO:0000256" key="6">
    <source>
        <dbReference type="ARBA" id="ARBA00047473"/>
    </source>
</evidence>
<organism evidence="9 10">
    <name type="scientific">Amycolatopsis oliviviridis</name>
    <dbReference type="NCBI Taxonomy" id="1471590"/>
    <lineage>
        <taxon>Bacteria</taxon>
        <taxon>Bacillati</taxon>
        <taxon>Actinomycetota</taxon>
        <taxon>Actinomycetes</taxon>
        <taxon>Pseudonocardiales</taxon>
        <taxon>Pseudonocardiaceae</taxon>
        <taxon>Amycolatopsis</taxon>
    </lineage>
</organism>